<dbReference type="InterPro" id="IPR001712">
    <property type="entry name" value="T3SS_FHIPEP"/>
</dbReference>
<dbReference type="InterPro" id="IPR042194">
    <property type="entry name" value="FHIPEP_1"/>
</dbReference>
<gene>
    <name evidence="7 8" type="primary">flhA</name>
    <name evidence="8" type="ORF">KAK10_03245</name>
</gene>
<keyword evidence="7" id="KW-1005">Bacterial flagellum biogenesis</keyword>
<feature type="transmembrane region" description="Helical" evidence="7">
    <location>
        <begin position="239"/>
        <end position="258"/>
    </location>
</feature>
<dbReference type="InterPro" id="IPR042196">
    <property type="entry name" value="FHIPEP_4"/>
</dbReference>
<dbReference type="PANTHER" id="PTHR30161:SF1">
    <property type="entry name" value="FLAGELLAR BIOSYNTHESIS PROTEIN FLHA-RELATED"/>
    <property type="match status" value="1"/>
</dbReference>
<dbReference type="Gene3D" id="3.40.50.12790">
    <property type="entry name" value="FHIPEP family, domain 4"/>
    <property type="match status" value="1"/>
</dbReference>
<keyword evidence="8" id="KW-0969">Cilium</keyword>
<keyword evidence="8" id="KW-0282">Flagellum</keyword>
<keyword evidence="8" id="KW-0966">Cell projection</keyword>
<keyword evidence="7" id="KW-1006">Bacterial flagellum protein export</keyword>
<accession>A0ABT0VGJ8</accession>
<evidence type="ECO:0000256" key="5">
    <source>
        <dbReference type="ARBA" id="ARBA00022989"/>
    </source>
</evidence>
<dbReference type="Pfam" id="PF00771">
    <property type="entry name" value="FHIPEP"/>
    <property type="match status" value="1"/>
</dbReference>
<keyword evidence="5 7" id="KW-1133">Transmembrane helix</keyword>
<dbReference type="NCBIfam" id="TIGR01398">
    <property type="entry name" value="FlhA"/>
    <property type="match status" value="1"/>
</dbReference>
<feature type="transmembrane region" description="Helical" evidence="7">
    <location>
        <begin position="12"/>
        <end position="31"/>
    </location>
</feature>
<keyword evidence="6 7" id="KW-0472">Membrane</keyword>
<comment type="caution">
    <text evidence="8">The sequence shown here is derived from an EMBL/GenBank/DDBJ whole genome shotgun (WGS) entry which is preliminary data.</text>
</comment>
<dbReference type="PANTHER" id="PTHR30161">
    <property type="entry name" value="FLAGELLAR EXPORT PROTEIN, MEMBRANE FLHA SUBUNIT-RELATED"/>
    <property type="match status" value="1"/>
</dbReference>
<evidence type="ECO:0000256" key="7">
    <source>
        <dbReference type="RuleBase" id="RU364093"/>
    </source>
</evidence>
<organism evidence="8 9">
    <name type="scientific">Periweissella beninensis</name>
    <dbReference type="NCBI Taxonomy" id="504936"/>
    <lineage>
        <taxon>Bacteria</taxon>
        <taxon>Bacillati</taxon>
        <taxon>Bacillota</taxon>
        <taxon>Bacilli</taxon>
        <taxon>Lactobacillales</taxon>
        <taxon>Lactobacillaceae</taxon>
        <taxon>Periweissella</taxon>
    </lineage>
</organism>
<dbReference type="Gene3D" id="1.10.8.540">
    <property type="entry name" value="FHIPEP family, domain 3"/>
    <property type="match status" value="1"/>
</dbReference>
<dbReference type="PRINTS" id="PR00949">
    <property type="entry name" value="TYPE3IMAPROT"/>
</dbReference>
<evidence type="ECO:0000313" key="8">
    <source>
        <dbReference type="EMBL" id="MCM2436946.1"/>
    </source>
</evidence>
<keyword evidence="9" id="KW-1185">Reference proteome</keyword>
<evidence type="ECO:0000313" key="9">
    <source>
        <dbReference type="Proteomes" id="UP001057481"/>
    </source>
</evidence>
<dbReference type="PROSITE" id="PS00994">
    <property type="entry name" value="FHIPEP"/>
    <property type="match status" value="1"/>
</dbReference>
<evidence type="ECO:0000256" key="2">
    <source>
        <dbReference type="ARBA" id="ARBA00008835"/>
    </source>
</evidence>
<name>A0ABT0VGJ8_9LACO</name>
<keyword evidence="4 7" id="KW-0812">Transmembrane</keyword>
<comment type="similarity">
    <text evidence="2 7">Belongs to the FHIPEP (flagella/HR/invasion proteins export pore) family.</text>
</comment>
<dbReference type="RefSeq" id="WP_205144113.1">
    <property type="nucleotide sequence ID" value="NZ_JAFBDN010000020.1"/>
</dbReference>
<sequence length="690" mass="75899">MQKATPKKKRFNNADIVMAFLVLGILGLIIIPLPTAILDILIVVNLTVAMNILLITLFTKSVLEFTTFPTVILLATMFKLGLNMASTRLILTDGNAGKVIDAFANVVAGNNYLVGIILFVIIMIVQLVVVTNGSGRVSEVSARFTLDAMPGKQMAIDSDLNSGLITEDIARQRRKDLQREADFYGSMDGASKFVKGDAIASILVTLINLIGGALIFSMQGSMSITEALTQFGKLSIGDGLVSAVPSLLISVASGIIVTRSNNDSSFGLDIKEDALRNPNLFRIVGAILIFLGIMPGFPTIVFIGLGLALFIASNFITQKEAKVKLVKEQEAQTLALQRKKEAQTEDESVASFQVEPIAIEIGYGLIPVVDSSVDNSLMSRIIAIRKQTARELGILISPVRIRDNLYLNANDYSIKIRGNEVGHGDIYADKYMIISPDEQPFPFQGIPTKEPAFNLEAMWIDEKDKEAADLQGFTIIEPLTVIATHLKEIIYDHAPELLGRQEVKKLLEGIKEQNNVVIDELIPEIMRLGEVQKILQNLLDEKIPINDLATILETLADYGLVTKDTEVLTEYVRQALKRTIANKYADDQEKLHVVTLHPKLEELVQQSIQKTPTGSYPVLKPESVNRILEALGNLQRQMMLQDTNMVVLTSPKVRLAFRKLISFNFPDIAVISLNEVPNEIAIEAVGNLNI</sequence>
<evidence type="ECO:0000256" key="6">
    <source>
        <dbReference type="ARBA" id="ARBA00023136"/>
    </source>
</evidence>
<keyword evidence="7" id="KW-0813">Transport</keyword>
<comment type="subcellular location">
    <subcellularLocation>
        <location evidence="1 7">Cell membrane</location>
        <topology evidence="1 7">Multi-pass membrane protein</topology>
    </subcellularLocation>
</comment>
<proteinExistence type="inferred from homology"/>
<keyword evidence="7" id="KW-0653">Protein transport</keyword>
<keyword evidence="3 7" id="KW-1003">Cell membrane</keyword>
<evidence type="ECO:0000256" key="1">
    <source>
        <dbReference type="ARBA" id="ARBA00004651"/>
    </source>
</evidence>
<feature type="transmembrane region" description="Helical" evidence="7">
    <location>
        <begin position="279"/>
        <end position="312"/>
    </location>
</feature>
<protein>
    <recommendedName>
        <fullName evidence="7">Flagellar biosynthesis protein FlhA</fullName>
    </recommendedName>
</protein>
<reference evidence="8" key="1">
    <citation type="submission" date="2021-04" db="EMBL/GenBank/DDBJ databases">
        <title>Taxonomic assessment of Weissella genus.</title>
        <authorList>
            <person name="Fanelli F."/>
            <person name="Chieffi D."/>
            <person name="Dell'Aquila A."/>
            <person name="Gyu-Sung C."/>
            <person name="Franz C.M.A.P."/>
            <person name="Fusco V."/>
        </authorList>
    </citation>
    <scope>NUCLEOTIDE SEQUENCE</scope>
    <source>
        <strain evidence="8">LMG 25373</strain>
    </source>
</reference>
<dbReference type="InterPro" id="IPR006301">
    <property type="entry name" value="FlhA"/>
</dbReference>
<dbReference type="EMBL" id="JAGMVS010000042">
    <property type="protein sequence ID" value="MCM2436946.1"/>
    <property type="molecule type" value="Genomic_DNA"/>
</dbReference>
<dbReference type="Gene3D" id="3.40.30.60">
    <property type="entry name" value="FHIPEP family, domain 1"/>
    <property type="match status" value="1"/>
</dbReference>
<comment type="function">
    <text evidence="7">Required for formation of the rod structure of the flagellar apparatus. Together with FliI and FliH, may constitute the export apparatus of flagellin.</text>
</comment>
<feature type="transmembrane region" description="Helical" evidence="7">
    <location>
        <begin position="111"/>
        <end position="130"/>
    </location>
</feature>
<evidence type="ECO:0000256" key="3">
    <source>
        <dbReference type="ARBA" id="ARBA00022475"/>
    </source>
</evidence>
<dbReference type="InterPro" id="IPR025505">
    <property type="entry name" value="FHIPEP_CS"/>
</dbReference>
<feature type="transmembrane region" description="Helical" evidence="7">
    <location>
        <begin position="198"/>
        <end position="219"/>
    </location>
</feature>
<evidence type="ECO:0000256" key="4">
    <source>
        <dbReference type="ARBA" id="ARBA00022692"/>
    </source>
</evidence>
<feature type="transmembrane region" description="Helical" evidence="7">
    <location>
        <begin position="37"/>
        <end position="59"/>
    </location>
</feature>
<dbReference type="Proteomes" id="UP001057481">
    <property type="component" value="Unassembled WGS sequence"/>
</dbReference>
<dbReference type="InterPro" id="IPR042193">
    <property type="entry name" value="FHIPEP_3"/>
</dbReference>
<dbReference type="PIRSF" id="PIRSF005419">
    <property type="entry name" value="FlhA"/>
    <property type="match status" value="1"/>
</dbReference>
<feature type="transmembrane region" description="Helical" evidence="7">
    <location>
        <begin position="71"/>
        <end position="91"/>
    </location>
</feature>